<keyword evidence="2" id="KW-1185">Reference proteome</keyword>
<protein>
    <submittedName>
        <fullName evidence="1">Uncharacterized protein</fullName>
    </submittedName>
</protein>
<reference evidence="1 2" key="1">
    <citation type="journal article" date="2020" name="Antonie Van Leeuwenhoek">
        <title>Rhodopirellula heiligendammensis sp. nov., Rhodopirellula pilleata sp. nov., and Rhodopirellula solitaria sp. nov. isolated from natural or artificial marine surfaces in Northern Germany and California, USA, and emended description of the genus Rhodopirellula.</title>
        <authorList>
            <person name="Kallscheuer N."/>
            <person name="Wiegand S."/>
            <person name="Jogler M."/>
            <person name="Boedeker C."/>
            <person name="Peeters S.H."/>
            <person name="Rast P."/>
            <person name="Heuer A."/>
            <person name="Jetten M.S.M."/>
            <person name="Rohde M."/>
            <person name="Jogler C."/>
        </authorList>
    </citation>
    <scope>NUCLEOTIDE SEQUENCE [LARGE SCALE GENOMIC DNA]</scope>
    <source>
        <strain evidence="1 2">Poly21</strain>
    </source>
</reference>
<dbReference type="AlphaFoldDB" id="A0A5C6BFK6"/>
<evidence type="ECO:0000313" key="1">
    <source>
        <dbReference type="EMBL" id="TWU10710.1"/>
    </source>
</evidence>
<accession>A0A5C6BFK6</accession>
<name>A0A5C6BFK6_9BACT</name>
<sequence length="104" mass="11078">MAGIARLVNSASGMKKEVGWDVVPSEPAPQIDGRRALKRILRSSGRRSRGADCMPQTDPSAVGLTMLLGADSHSVFYSAPSASQCAQCLTVRPVPHGTRLTQRC</sequence>
<evidence type="ECO:0000313" key="2">
    <source>
        <dbReference type="Proteomes" id="UP000319908"/>
    </source>
</evidence>
<dbReference type="Proteomes" id="UP000319908">
    <property type="component" value="Unassembled WGS sequence"/>
</dbReference>
<comment type="caution">
    <text evidence="1">The sequence shown here is derived from an EMBL/GenBank/DDBJ whole genome shotgun (WGS) entry which is preliminary data.</text>
</comment>
<organism evidence="1 2">
    <name type="scientific">Allorhodopirellula heiligendammensis</name>
    <dbReference type="NCBI Taxonomy" id="2714739"/>
    <lineage>
        <taxon>Bacteria</taxon>
        <taxon>Pseudomonadati</taxon>
        <taxon>Planctomycetota</taxon>
        <taxon>Planctomycetia</taxon>
        <taxon>Pirellulales</taxon>
        <taxon>Pirellulaceae</taxon>
        <taxon>Allorhodopirellula</taxon>
    </lineage>
</organism>
<gene>
    <name evidence="1" type="ORF">Poly21_46160</name>
</gene>
<proteinExistence type="predicted"/>
<dbReference type="EMBL" id="SJPU01000003">
    <property type="protein sequence ID" value="TWU10710.1"/>
    <property type="molecule type" value="Genomic_DNA"/>
</dbReference>